<protein>
    <submittedName>
        <fullName evidence="3">Uncharacterized protein</fullName>
    </submittedName>
</protein>
<keyword evidence="2" id="KW-1133">Transmembrane helix</keyword>
<feature type="region of interest" description="Disordered" evidence="1">
    <location>
        <begin position="109"/>
        <end position="132"/>
    </location>
</feature>
<feature type="region of interest" description="Disordered" evidence="1">
    <location>
        <begin position="1"/>
        <end position="23"/>
    </location>
</feature>
<gene>
    <name evidence="3" type="ordered locus">Jden_2121</name>
</gene>
<evidence type="ECO:0000256" key="1">
    <source>
        <dbReference type="SAM" id="MobiDB-lite"/>
    </source>
</evidence>
<accession>C7R134</accession>
<feature type="region of interest" description="Disordered" evidence="1">
    <location>
        <begin position="346"/>
        <end position="397"/>
    </location>
</feature>
<keyword evidence="4" id="KW-1185">Reference proteome</keyword>
<dbReference type="HOGENOM" id="CLU_593050_0_0_11"/>
<keyword evidence="2" id="KW-0472">Membrane</keyword>
<feature type="transmembrane region" description="Helical" evidence="2">
    <location>
        <begin position="73"/>
        <end position="94"/>
    </location>
</feature>
<feature type="compositionally biased region" description="Basic and acidic residues" evidence="1">
    <location>
        <begin position="1"/>
        <end position="17"/>
    </location>
</feature>
<evidence type="ECO:0000313" key="4">
    <source>
        <dbReference type="Proteomes" id="UP000000628"/>
    </source>
</evidence>
<dbReference type="Proteomes" id="UP000000628">
    <property type="component" value="Chromosome"/>
</dbReference>
<dbReference type="OrthoDB" id="3268840at2"/>
<evidence type="ECO:0000313" key="3">
    <source>
        <dbReference type="EMBL" id="ACV09758.1"/>
    </source>
</evidence>
<dbReference type="KEGG" id="jde:Jden_2121"/>
<feature type="compositionally biased region" description="Polar residues" evidence="1">
    <location>
        <begin position="346"/>
        <end position="369"/>
    </location>
</feature>
<reference evidence="3 4" key="1">
    <citation type="journal article" date="2009" name="Stand. Genomic Sci.">
        <title>Complete genome sequence of Jonesia denitrificans type strain (Prevot 55134).</title>
        <authorList>
            <person name="Pukall R."/>
            <person name="Gehrich-Schroter G."/>
            <person name="Lapidus A."/>
            <person name="Nolan M."/>
            <person name="Glavina Del Rio T."/>
            <person name="Lucas S."/>
            <person name="Chen F."/>
            <person name="Tice H."/>
            <person name="Pitluck S."/>
            <person name="Cheng J.F."/>
            <person name="Copeland A."/>
            <person name="Saunders E."/>
            <person name="Brettin T."/>
            <person name="Detter J.C."/>
            <person name="Bruce D."/>
            <person name="Goodwin L."/>
            <person name="Pati A."/>
            <person name="Ivanova N."/>
            <person name="Mavromatis K."/>
            <person name="Ovchinnikova G."/>
            <person name="Chen A."/>
            <person name="Palaniappan K."/>
            <person name="Land M."/>
            <person name="Hauser L."/>
            <person name="Chang Y.J."/>
            <person name="Jeffries C.D."/>
            <person name="Chain P."/>
            <person name="Goker M."/>
            <person name="Bristow J."/>
            <person name="Eisen J.A."/>
            <person name="Markowitz V."/>
            <person name="Hugenholtz P."/>
            <person name="Kyrpides N.C."/>
            <person name="Klenk H.P."/>
            <person name="Han C."/>
        </authorList>
    </citation>
    <scope>NUCLEOTIDE SEQUENCE [LARGE SCALE GENOMIC DNA]</scope>
    <source>
        <strain evidence="4">ATCC 14870 / DSM 20603 / BCRC 15368 / CIP 55.134 / JCM 11481 / NBRC 15587 / NCTC 10816 / Prevot 55134</strain>
    </source>
</reference>
<evidence type="ECO:0000256" key="2">
    <source>
        <dbReference type="SAM" id="Phobius"/>
    </source>
</evidence>
<dbReference type="AlphaFoldDB" id="C7R134"/>
<name>C7R134_JONDD</name>
<organism evidence="3 4">
    <name type="scientific">Jonesia denitrificans (strain ATCC 14870 / DSM 20603 / BCRC 15368 / CIP 55.134 / JCM 11481 / NBRC 15587 / NCTC 10816 / Prevot 55134)</name>
    <name type="common">Listeria denitrificans</name>
    <dbReference type="NCBI Taxonomy" id="471856"/>
    <lineage>
        <taxon>Bacteria</taxon>
        <taxon>Bacillati</taxon>
        <taxon>Actinomycetota</taxon>
        <taxon>Actinomycetes</taxon>
        <taxon>Micrococcales</taxon>
        <taxon>Jonesiaceae</taxon>
        <taxon>Jonesia</taxon>
    </lineage>
</organism>
<sequence length="460" mass="48398">MDDNTRWEQFRAADPARHSSPPDLEALLALTREKIARDDSANYNDNTPDAAHGEAPGVSNVIPLSSRRRVTRVLPFLAGAAAFGLIMGGGGYVIGAQKPFTDNHYSTVGDPTASGTPDIQPAPPHSGTEQLTPEMWPVPSAREVYRAGDGLSTTTSTGVVSSVDTTDVVTPAMFDTLKQVFQVQGDTRTEWGSYVTGDGADLTLSLSGGAPAFFYFQDTAVLDADGTPDTDTAINVATGILNDLNIDPATLSMTTSTSTYFSENNERDVVVVEATLSDNATQDALSWSFVVNGDQVYSASGTLGDIVALGDYDLVSARDAVSRLGDSRFSVTATGIMPMIERHLSGPQTESGQLNSRDNQSHAESTGDASSPDAPVGTSAQSTPLDRDTPPEGVGALAPGAVLPWPVTVQTIVAAELTSAPLTLDDGSYVIAPVWTLTAESGREYSVIAVAERHLDLEDR</sequence>
<dbReference type="RefSeq" id="WP_015772386.1">
    <property type="nucleotide sequence ID" value="NC_013174.1"/>
</dbReference>
<proteinExistence type="predicted"/>
<keyword evidence="2" id="KW-0812">Transmembrane</keyword>
<dbReference type="EMBL" id="CP001706">
    <property type="protein sequence ID" value="ACV09758.1"/>
    <property type="molecule type" value="Genomic_DNA"/>
</dbReference>